<dbReference type="Pfam" id="PF14234">
    <property type="entry name" value="DUF4336"/>
    <property type="match status" value="1"/>
</dbReference>
<proteinExistence type="predicted"/>
<organism evidence="1 2">
    <name type="scientific">Chelatococcus reniformis</name>
    <dbReference type="NCBI Taxonomy" id="1494448"/>
    <lineage>
        <taxon>Bacteria</taxon>
        <taxon>Pseudomonadati</taxon>
        <taxon>Pseudomonadota</taxon>
        <taxon>Alphaproteobacteria</taxon>
        <taxon>Hyphomicrobiales</taxon>
        <taxon>Chelatococcaceae</taxon>
        <taxon>Chelatococcus</taxon>
    </lineage>
</organism>
<evidence type="ECO:0000313" key="1">
    <source>
        <dbReference type="EMBL" id="GGC48760.1"/>
    </source>
</evidence>
<reference evidence="1" key="1">
    <citation type="journal article" date="2014" name="Int. J. Syst. Evol. Microbiol.">
        <title>Complete genome sequence of Corynebacterium casei LMG S-19264T (=DSM 44701T), isolated from a smear-ripened cheese.</title>
        <authorList>
            <consortium name="US DOE Joint Genome Institute (JGI-PGF)"/>
            <person name="Walter F."/>
            <person name="Albersmeier A."/>
            <person name="Kalinowski J."/>
            <person name="Ruckert C."/>
        </authorList>
    </citation>
    <scope>NUCLEOTIDE SEQUENCE</scope>
    <source>
        <strain evidence="1">CGMCC 1.12919</strain>
    </source>
</reference>
<sequence>MLTQFGPGIWTADGPPVVAMMGFHYPTRMVLMRLSGGRLFVCSPVALTDDLRTAIAALGDVCYLAAPNSLHHMFILDWKRAYPTAQVYAAPGLREKRRDIAFDGDLGDAPVCAWAAQIDQVLVRGNALTSEVVFFHRDSSTAIFTDLIQQLPADWFSGWRAVVAKWDLLLEPQPSVPRKFRATFTDRAAARAALERIRAWPVEKVLMAHGMPVTEDGQAFIRRAFRWLIP</sequence>
<evidence type="ECO:0000313" key="2">
    <source>
        <dbReference type="Proteomes" id="UP000637002"/>
    </source>
</evidence>
<accession>A0A916TZR1</accession>
<protein>
    <recommendedName>
        <fullName evidence="3">DUF4336 domain-containing protein</fullName>
    </recommendedName>
</protein>
<reference evidence="1" key="2">
    <citation type="submission" date="2020-09" db="EMBL/GenBank/DDBJ databases">
        <authorList>
            <person name="Sun Q."/>
            <person name="Zhou Y."/>
        </authorList>
    </citation>
    <scope>NUCLEOTIDE SEQUENCE</scope>
    <source>
        <strain evidence="1">CGMCC 1.12919</strain>
    </source>
</reference>
<name>A0A916TZR1_9HYPH</name>
<dbReference type="PANTHER" id="PTHR33835">
    <property type="entry name" value="YALI0C07656P"/>
    <property type="match status" value="1"/>
</dbReference>
<dbReference type="InterPro" id="IPR036866">
    <property type="entry name" value="RibonucZ/Hydroxyglut_hydro"/>
</dbReference>
<dbReference type="InterPro" id="IPR025638">
    <property type="entry name" value="DUF4336"/>
</dbReference>
<dbReference type="PANTHER" id="PTHR33835:SF1">
    <property type="entry name" value="METALLO-BETA-LACTAMASE DOMAIN-CONTAINING PROTEIN"/>
    <property type="match status" value="1"/>
</dbReference>
<keyword evidence="2" id="KW-1185">Reference proteome</keyword>
<dbReference type="AlphaFoldDB" id="A0A916TZR1"/>
<dbReference type="SUPFAM" id="SSF56281">
    <property type="entry name" value="Metallo-hydrolase/oxidoreductase"/>
    <property type="match status" value="1"/>
</dbReference>
<comment type="caution">
    <text evidence="1">The sequence shown here is derived from an EMBL/GenBank/DDBJ whole genome shotgun (WGS) entry which is preliminary data.</text>
</comment>
<evidence type="ECO:0008006" key="3">
    <source>
        <dbReference type="Google" id="ProtNLM"/>
    </source>
</evidence>
<dbReference type="Proteomes" id="UP000637002">
    <property type="component" value="Unassembled WGS sequence"/>
</dbReference>
<gene>
    <name evidence="1" type="ORF">GCM10010994_04920</name>
</gene>
<dbReference type="EMBL" id="BMGG01000001">
    <property type="protein sequence ID" value="GGC48760.1"/>
    <property type="molecule type" value="Genomic_DNA"/>
</dbReference>
<dbReference type="RefSeq" id="WP_188607516.1">
    <property type="nucleotide sequence ID" value="NZ_BMGG01000001.1"/>
</dbReference>